<dbReference type="Pfam" id="PF02384">
    <property type="entry name" value="N6_Mtase"/>
    <property type="match status" value="1"/>
</dbReference>
<accession>A0A829BKI5</accession>
<dbReference type="GO" id="GO:0008170">
    <property type="term" value="F:N-methyltransferase activity"/>
    <property type="evidence" value="ECO:0007669"/>
    <property type="project" value="InterPro"/>
</dbReference>
<keyword evidence="2" id="KW-0489">Methyltransferase</keyword>
<dbReference type="EMBL" id="AHSR01000038">
    <property type="protein sequence ID" value="EMC22842.1"/>
    <property type="molecule type" value="Genomic_DNA"/>
</dbReference>
<comment type="catalytic activity">
    <reaction evidence="6">
        <text>a 2'-deoxyadenosine in DNA + S-adenosyl-L-methionine = an N(6)-methyl-2'-deoxyadenosine in DNA + S-adenosyl-L-homocysteine + H(+)</text>
        <dbReference type="Rhea" id="RHEA:15197"/>
        <dbReference type="Rhea" id="RHEA-COMP:12418"/>
        <dbReference type="Rhea" id="RHEA-COMP:12419"/>
        <dbReference type="ChEBI" id="CHEBI:15378"/>
        <dbReference type="ChEBI" id="CHEBI:57856"/>
        <dbReference type="ChEBI" id="CHEBI:59789"/>
        <dbReference type="ChEBI" id="CHEBI:90615"/>
        <dbReference type="ChEBI" id="CHEBI:90616"/>
        <dbReference type="EC" id="2.1.1.72"/>
    </reaction>
</comment>
<dbReference type="GO" id="GO:0032259">
    <property type="term" value="P:methylation"/>
    <property type="evidence" value="ECO:0007669"/>
    <property type="project" value="UniProtKB-KW"/>
</dbReference>
<evidence type="ECO:0000256" key="2">
    <source>
        <dbReference type="ARBA" id="ARBA00022603"/>
    </source>
</evidence>
<protein>
    <recommendedName>
        <fullName evidence="1">site-specific DNA-methyltransferase (adenine-specific)</fullName>
        <ecNumber evidence="1">2.1.1.72</ecNumber>
    </recommendedName>
</protein>
<keyword evidence="5" id="KW-0680">Restriction system</keyword>
<reference evidence="8 9" key="1">
    <citation type="journal article" date="2013" name="Mol. Biol. Evol.">
        <title>Evolutionary and population genomics of the cavity causing bacteria Streptococcus mutans.</title>
        <authorList>
            <person name="Cornejo O.E."/>
            <person name="Lefebure T."/>
            <person name="Pavinski Bitar P.D."/>
            <person name="Lang P."/>
            <person name="Richards V.P."/>
            <person name="Eilertson K."/>
            <person name="Do T."/>
            <person name="Beighton D."/>
            <person name="Zeng L."/>
            <person name="Ahn S.J."/>
            <person name="Burne R.A."/>
            <person name="Siepel A."/>
            <person name="Bustamante C.D."/>
            <person name="Stanhope M.J."/>
        </authorList>
    </citation>
    <scope>NUCLEOTIDE SEQUENCE [LARGE SCALE GENOMIC DNA]</scope>
    <source>
        <strain evidence="8 9">SM6</strain>
    </source>
</reference>
<dbReference type="EC" id="2.1.1.72" evidence="1"/>
<keyword evidence="4" id="KW-0949">S-adenosyl-L-methionine</keyword>
<name>A0A829BKI5_STRMG</name>
<evidence type="ECO:0000256" key="1">
    <source>
        <dbReference type="ARBA" id="ARBA00011900"/>
    </source>
</evidence>
<dbReference type="RefSeq" id="WP_002283785.1">
    <property type="nucleotide sequence ID" value="NZ_AHSR01000038.1"/>
</dbReference>
<evidence type="ECO:0000256" key="3">
    <source>
        <dbReference type="ARBA" id="ARBA00022679"/>
    </source>
</evidence>
<feature type="domain" description="DNA methylase adenine-specific" evidence="7">
    <location>
        <begin position="313"/>
        <end position="567"/>
    </location>
</feature>
<dbReference type="InterPro" id="IPR029063">
    <property type="entry name" value="SAM-dependent_MTases_sf"/>
</dbReference>
<dbReference type="Proteomes" id="UP000011676">
    <property type="component" value="Unassembled WGS sequence"/>
</dbReference>
<dbReference type="AlphaFoldDB" id="A0A829BKI5"/>
<dbReference type="Gene3D" id="3.40.50.150">
    <property type="entry name" value="Vaccinia Virus protein VP39"/>
    <property type="match status" value="1"/>
</dbReference>
<dbReference type="GO" id="GO:0003677">
    <property type="term" value="F:DNA binding"/>
    <property type="evidence" value="ECO:0007669"/>
    <property type="project" value="InterPro"/>
</dbReference>
<dbReference type="SUPFAM" id="SSF53335">
    <property type="entry name" value="S-adenosyl-L-methionine-dependent methyltransferases"/>
    <property type="match status" value="1"/>
</dbReference>
<organism evidence="8 9">
    <name type="scientific">Streptococcus mutans SM6</name>
    <dbReference type="NCBI Taxonomy" id="857119"/>
    <lineage>
        <taxon>Bacteria</taxon>
        <taxon>Bacillati</taxon>
        <taxon>Bacillota</taxon>
        <taxon>Bacilli</taxon>
        <taxon>Lactobacillales</taxon>
        <taxon>Streptococcaceae</taxon>
        <taxon>Streptococcus</taxon>
    </lineage>
</organism>
<dbReference type="GO" id="GO:0009007">
    <property type="term" value="F:site-specific DNA-methyltransferase (adenine-specific) activity"/>
    <property type="evidence" value="ECO:0007669"/>
    <property type="project" value="UniProtKB-EC"/>
</dbReference>
<evidence type="ECO:0000313" key="9">
    <source>
        <dbReference type="Proteomes" id="UP000011676"/>
    </source>
</evidence>
<dbReference type="PANTHER" id="PTHR42933:SF1">
    <property type="entry name" value="SITE-SPECIFIC DNA-METHYLTRANSFERASE (ADENINE-SPECIFIC)"/>
    <property type="match status" value="1"/>
</dbReference>
<dbReference type="GO" id="GO:0009307">
    <property type="term" value="P:DNA restriction-modification system"/>
    <property type="evidence" value="ECO:0007669"/>
    <property type="project" value="UniProtKB-KW"/>
</dbReference>
<evidence type="ECO:0000256" key="4">
    <source>
        <dbReference type="ARBA" id="ARBA00022691"/>
    </source>
</evidence>
<dbReference type="InterPro" id="IPR003356">
    <property type="entry name" value="DNA_methylase_A-5"/>
</dbReference>
<dbReference type="PRINTS" id="PR00507">
    <property type="entry name" value="N12N6MTFRASE"/>
</dbReference>
<dbReference type="InterPro" id="IPR051537">
    <property type="entry name" value="DNA_Adenine_Mtase"/>
</dbReference>
<gene>
    <name evidence="8" type="ORF">SMU82_07886</name>
</gene>
<sequence>MVNEKKIDQWVRSEIQSKIGVDYSEQTSDIDEVRDALKGASKQGGKGVGKPEFTFVSGGFLFVVEDKKDNDKFIKFTDLSSKVLDMSIPSATSNYAVNGAVHYAKHISKKTTGYKEVFAIGVAGSGVKKAEIWQVIYYDSDNSYEINFVQEITDWSELSPENISKWYLKNVLKELTEEQRQEIEFKQFAANMHEDLRNYANLEGENKATVVSAILLALFSEPQISLSLTGGDKEKGGKRKDGIKIYDEIEAFIENNEISPEFKVNVVLEKFSFIKNNITLNTKQKRLGDKTPIRYFAEKLNEMMNHFVNNVEYDILGNFYGEFTKYGGSDGNSLGIVLTPRHITQLMAELIDVNVGDYVLDPTAGTGAFLISAMNIMMEGANEFEKEHIKQHQLYGIELQEKMYTVATTNMILRGDGKSNLLLGNLFDKSSLDLVTKDKNGQDKQVEITKVLMNPPYSQGSSKNRDLYELNFVLKSLSLMRKGGKLAVIIPQASLGIGRGNIIKDYKEQILEFNTLESVITLNPNTFYGQRAGTSPAIAIFTAGQPHPYNKNVKFINFKDDGYIIKKHFGLVDDGTAKQKKQHLLEILHLDVTADANVCVKAKVTHEDEWLHSYFYFDDSIPTESSFERTIQDYLAFKFDQVIHGFGQSFFDIPLPEDTVNSVLSLQEKEWDSFLVSDYFSVASTETDDEEIELPYISAKKGQNGLKEWITSKIYLPPFSVSWNKIGDGGGGLAYYHPYKYKIDDINVLAISPIGDLQLGLAGFFVSTMLSRYFGTFSHGHTLSKGRFKVSKIMLPSKKDKNGKSVPDWEYMEKFILSLSYSQYINTKFI</sequence>
<evidence type="ECO:0000313" key="8">
    <source>
        <dbReference type="EMBL" id="EMC22842.1"/>
    </source>
</evidence>
<dbReference type="PANTHER" id="PTHR42933">
    <property type="entry name" value="SLR6095 PROTEIN"/>
    <property type="match status" value="1"/>
</dbReference>
<evidence type="ECO:0000256" key="5">
    <source>
        <dbReference type="ARBA" id="ARBA00022747"/>
    </source>
</evidence>
<evidence type="ECO:0000259" key="7">
    <source>
        <dbReference type="Pfam" id="PF02384"/>
    </source>
</evidence>
<proteinExistence type="predicted"/>
<keyword evidence="3" id="KW-0808">Transferase</keyword>
<comment type="caution">
    <text evidence="8">The sequence shown here is derived from an EMBL/GenBank/DDBJ whole genome shotgun (WGS) entry which is preliminary data.</text>
</comment>
<evidence type="ECO:0000256" key="6">
    <source>
        <dbReference type="ARBA" id="ARBA00047942"/>
    </source>
</evidence>